<sequence length="294" mass="34406">MDVAFSYGDLMITANQLSFRENIHPIQLVKKNTVVSTWTKITELFVTMWNGEVHWLFERLTMSRLSMFLHSSFLATSLYGENERLVIIQCYSPCLYSYKETFTIVMLSNSLKTSEYFASDTIQRRHPETLSGEIQQKIDEEVRTSTEYLPFKSTIMSKDKKPLKHLAKCNFYSAFYLTINMVSVSLRYRLMLIWMQAVIRRRWNHTDLGASMYQYFPVRCLKSIYGGILRKSLPNVVRVFSENIQISEIGKAQKHLFEEHARCIPASKEPHFSHEIKMSFDPKHCVRSSYLASL</sequence>
<keyword evidence="2" id="KW-1185">Reference proteome</keyword>
<reference evidence="1 2" key="1">
    <citation type="journal article" date="2014" name="Genome Biol. Evol.">
        <title>The genome of the myxosporean Thelohanellus kitauei shows adaptations to nutrient acquisition within its fish host.</title>
        <authorList>
            <person name="Yang Y."/>
            <person name="Xiong J."/>
            <person name="Zhou Z."/>
            <person name="Huo F."/>
            <person name="Miao W."/>
            <person name="Ran C."/>
            <person name="Liu Y."/>
            <person name="Zhang J."/>
            <person name="Feng J."/>
            <person name="Wang M."/>
            <person name="Wang M."/>
            <person name="Wang L."/>
            <person name="Yao B."/>
        </authorList>
    </citation>
    <scope>NUCLEOTIDE SEQUENCE [LARGE SCALE GENOMIC DNA]</scope>
    <source>
        <strain evidence="1">Wuqing</strain>
    </source>
</reference>
<comment type="caution">
    <text evidence="1">The sequence shown here is derived from an EMBL/GenBank/DDBJ whole genome shotgun (WGS) entry which is preliminary data.</text>
</comment>
<gene>
    <name evidence="1" type="ORF">RF11_00344</name>
</gene>
<evidence type="ECO:0000313" key="2">
    <source>
        <dbReference type="Proteomes" id="UP000031668"/>
    </source>
</evidence>
<dbReference type="AlphaFoldDB" id="A0A0C2NB44"/>
<dbReference type="EMBL" id="JWZT01001848">
    <property type="protein sequence ID" value="KII71117.1"/>
    <property type="molecule type" value="Genomic_DNA"/>
</dbReference>
<protein>
    <submittedName>
        <fullName evidence="1">Uncharacterized protein</fullName>
    </submittedName>
</protein>
<evidence type="ECO:0000313" key="1">
    <source>
        <dbReference type="EMBL" id="KII71117.1"/>
    </source>
</evidence>
<proteinExistence type="predicted"/>
<accession>A0A0C2NB44</accession>
<organism evidence="1 2">
    <name type="scientific">Thelohanellus kitauei</name>
    <name type="common">Myxosporean</name>
    <dbReference type="NCBI Taxonomy" id="669202"/>
    <lineage>
        <taxon>Eukaryota</taxon>
        <taxon>Metazoa</taxon>
        <taxon>Cnidaria</taxon>
        <taxon>Myxozoa</taxon>
        <taxon>Myxosporea</taxon>
        <taxon>Bivalvulida</taxon>
        <taxon>Platysporina</taxon>
        <taxon>Myxobolidae</taxon>
        <taxon>Thelohanellus</taxon>
    </lineage>
</organism>
<dbReference type="Proteomes" id="UP000031668">
    <property type="component" value="Unassembled WGS sequence"/>
</dbReference>
<name>A0A0C2NB44_THEKT</name>